<evidence type="ECO:0000256" key="1">
    <source>
        <dbReference type="SAM" id="Phobius"/>
    </source>
</evidence>
<evidence type="ECO:0000313" key="2">
    <source>
        <dbReference type="EMBL" id="GFD39870.1"/>
    </source>
</evidence>
<keyword evidence="1" id="KW-0812">Transmembrane</keyword>
<reference evidence="2" key="1">
    <citation type="journal article" date="2019" name="Sci. Rep.">
        <title>Draft genome of Tanacetum cinerariifolium, the natural source of mosquito coil.</title>
        <authorList>
            <person name="Yamashiro T."/>
            <person name="Shiraishi A."/>
            <person name="Satake H."/>
            <person name="Nakayama K."/>
        </authorList>
    </citation>
    <scope>NUCLEOTIDE SEQUENCE</scope>
</reference>
<dbReference type="EMBL" id="BKCJ011523718">
    <property type="protein sequence ID" value="GFD39870.1"/>
    <property type="molecule type" value="Genomic_DNA"/>
</dbReference>
<gene>
    <name evidence="2" type="ORF">Tci_911839</name>
</gene>
<sequence length="71" mass="7122">MDGRGAGSCMVLGSAPSGPSFSFSSSVWSSKVDRGGAGKGGSWVLTPDLVVMAKVGASGSGFLLFLIVKRI</sequence>
<dbReference type="AlphaFoldDB" id="A0A699VZP2"/>
<organism evidence="2">
    <name type="scientific">Tanacetum cinerariifolium</name>
    <name type="common">Dalmatian daisy</name>
    <name type="synonym">Chrysanthemum cinerariifolium</name>
    <dbReference type="NCBI Taxonomy" id="118510"/>
    <lineage>
        <taxon>Eukaryota</taxon>
        <taxon>Viridiplantae</taxon>
        <taxon>Streptophyta</taxon>
        <taxon>Embryophyta</taxon>
        <taxon>Tracheophyta</taxon>
        <taxon>Spermatophyta</taxon>
        <taxon>Magnoliopsida</taxon>
        <taxon>eudicotyledons</taxon>
        <taxon>Gunneridae</taxon>
        <taxon>Pentapetalae</taxon>
        <taxon>asterids</taxon>
        <taxon>campanulids</taxon>
        <taxon>Asterales</taxon>
        <taxon>Asteraceae</taxon>
        <taxon>Asteroideae</taxon>
        <taxon>Anthemideae</taxon>
        <taxon>Anthemidinae</taxon>
        <taxon>Tanacetum</taxon>
    </lineage>
</organism>
<accession>A0A699VZP2</accession>
<protein>
    <submittedName>
        <fullName evidence="2">Uncharacterized protein</fullName>
    </submittedName>
</protein>
<keyword evidence="1" id="KW-0472">Membrane</keyword>
<feature type="transmembrane region" description="Helical" evidence="1">
    <location>
        <begin position="49"/>
        <end position="68"/>
    </location>
</feature>
<comment type="caution">
    <text evidence="2">The sequence shown here is derived from an EMBL/GenBank/DDBJ whole genome shotgun (WGS) entry which is preliminary data.</text>
</comment>
<keyword evidence="1" id="KW-1133">Transmembrane helix</keyword>
<name>A0A699VZP2_TANCI</name>
<proteinExistence type="predicted"/>